<dbReference type="InterPro" id="IPR058792">
    <property type="entry name" value="Beta-barrel_RND_2"/>
</dbReference>
<dbReference type="RefSeq" id="WP_116071852.1">
    <property type="nucleotide sequence ID" value="NZ_BONB01000098.1"/>
</dbReference>
<feature type="domain" description="Multidrug resistance protein MdtA-like C-terminal permuted SH3" evidence="6">
    <location>
        <begin position="299"/>
        <end position="354"/>
    </location>
</feature>
<comment type="caution">
    <text evidence="7">The sequence shown here is derived from an EMBL/GenBank/DDBJ whole genome shotgun (WGS) entry which is preliminary data.</text>
</comment>
<dbReference type="GO" id="GO:0030313">
    <property type="term" value="C:cell envelope"/>
    <property type="evidence" value="ECO:0007669"/>
    <property type="project" value="UniProtKB-SubCell"/>
</dbReference>
<dbReference type="PANTHER" id="PTHR32347:SF23">
    <property type="entry name" value="BLL5650 PROTEIN"/>
    <property type="match status" value="1"/>
</dbReference>
<keyword evidence="4" id="KW-0472">Membrane</keyword>
<gene>
    <name evidence="7" type="ORF">DFJ67_6422</name>
</gene>
<dbReference type="SUPFAM" id="SSF111369">
    <property type="entry name" value="HlyD-like secretion proteins"/>
    <property type="match status" value="1"/>
</dbReference>
<evidence type="ECO:0000259" key="5">
    <source>
        <dbReference type="Pfam" id="PF25954"/>
    </source>
</evidence>
<dbReference type="OrthoDB" id="4932908at2"/>
<evidence type="ECO:0000313" key="7">
    <source>
        <dbReference type="EMBL" id="REG00370.1"/>
    </source>
</evidence>
<dbReference type="Pfam" id="PF25967">
    <property type="entry name" value="RND-MFP_C"/>
    <property type="match status" value="1"/>
</dbReference>
<evidence type="ECO:0000259" key="6">
    <source>
        <dbReference type="Pfam" id="PF25967"/>
    </source>
</evidence>
<feature type="domain" description="CusB-like beta-barrel" evidence="5">
    <location>
        <begin position="219"/>
        <end position="264"/>
    </location>
</feature>
<dbReference type="InterPro" id="IPR050465">
    <property type="entry name" value="UPF0194_transport"/>
</dbReference>
<sequence length="404" mass="39299">MPVRLRPAWLVNGLLVAALAGGGLWVYSSFAPADASDAGTAGGLTRTVAVSRGTVTATVSATGAVRSASTATASFGTSGTVKTIAVAVGTKVAKGTTLATIDDTAAKRQLAAAEDDLDAANDALDRASDAKGDTSAAQSQVDQAERDVDAARDAVAGTVLKAPMAGTVTAVNGTLGGPSSGSSSSSGGTSRSSTSTSSTTTTTTGSGFVTIEDLGHLEVAATVAEADATKLRKGQSATVTWNALPDARSDATLTAVDPTATTSGDVVTYGATLSLAKLPTGVRAGQTVQVSVVVGKVEDAVTVISAAVTGSGARHTVTVDQNGQHVTRDVQVGLEGGQTTQITSGLDVGEQVVITIPTGSGGGTQTGNQPGGGFRFPGGGGFTGGGATGGGFRGGTGGRQGAGR</sequence>
<dbReference type="Gene3D" id="2.40.50.100">
    <property type="match status" value="1"/>
</dbReference>
<reference evidence="7 8" key="1">
    <citation type="submission" date="2018-08" db="EMBL/GenBank/DDBJ databases">
        <title>Sequencing the genomes of 1000 actinobacteria strains.</title>
        <authorList>
            <person name="Klenk H.-P."/>
        </authorList>
    </citation>
    <scope>NUCLEOTIDE SEQUENCE [LARGE SCALE GENOMIC DNA]</scope>
    <source>
        <strain evidence="7 8">DSM 44099</strain>
    </source>
</reference>
<keyword evidence="8" id="KW-1185">Reference proteome</keyword>
<dbReference type="PANTHER" id="PTHR32347">
    <property type="entry name" value="EFFLUX SYSTEM COMPONENT YKNX-RELATED"/>
    <property type="match status" value="1"/>
</dbReference>
<protein>
    <submittedName>
        <fullName evidence="7">Macrolide-specific efflux system membrane fusion protein</fullName>
    </submittedName>
</protein>
<name>A0A3D9ZTX7_9ACTN</name>
<keyword evidence="4" id="KW-1133">Transmembrane helix</keyword>
<dbReference type="EMBL" id="QUMQ01000001">
    <property type="protein sequence ID" value="REG00370.1"/>
    <property type="molecule type" value="Genomic_DNA"/>
</dbReference>
<feature type="region of interest" description="Disordered" evidence="3">
    <location>
        <begin position="127"/>
        <end position="149"/>
    </location>
</feature>
<evidence type="ECO:0000256" key="2">
    <source>
        <dbReference type="ARBA" id="ARBA00023054"/>
    </source>
</evidence>
<proteinExistence type="predicted"/>
<evidence type="ECO:0000313" key="8">
    <source>
        <dbReference type="Proteomes" id="UP000256913"/>
    </source>
</evidence>
<keyword evidence="2" id="KW-0175">Coiled coil</keyword>
<evidence type="ECO:0000256" key="1">
    <source>
        <dbReference type="ARBA" id="ARBA00004196"/>
    </source>
</evidence>
<organism evidence="7 8">
    <name type="scientific">Asanoa ferruginea</name>
    <dbReference type="NCBI Taxonomy" id="53367"/>
    <lineage>
        <taxon>Bacteria</taxon>
        <taxon>Bacillati</taxon>
        <taxon>Actinomycetota</taxon>
        <taxon>Actinomycetes</taxon>
        <taxon>Micromonosporales</taxon>
        <taxon>Micromonosporaceae</taxon>
        <taxon>Asanoa</taxon>
    </lineage>
</organism>
<dbReference type="Pfam" id="PF25954">
    <property type="entry name" value="Beta-barrel_RND_2"/>
    <property type="match status" value="1"/>
</dbReference>
<feature type="compositionally biased region" description="Low complexity" evidence="3">
    <location>
        <begin position="180"/>
        <end position="207"/>
    </location>
</feature>
<evidence type="ECO:0000256" key="3">
    <source>
        <dbReference type="SAM" id="MobiDB-lite"/>
    </source>
</evidence>
<comment type="subcellular location">
    <subcellularLocation>
        <location evidence="1">Cell envelope</location>
    </subcellularLocation>
</comment>
<feature type="region of interest" description="Disordered" evidence="3">
    <location>
        <begin position="171"/>
        <end position="207"/>
    </location>
</feature>
<dbReference type="AlphaFoldDB" id="A0A3D9ZTX7"/>
<accession>A0A3D9ZTX7</accession>
<feature type="transmembrane region" description="Helical" evidence="4">
    <location>
        <begin position="7"/>
        <end position="27"/>
    </location>
</feature>
<dbReference type="Proteomes" id="UP000256913">
    <property type="component" value="Unassembled WGS sequence"/>
</dbReference>
<dbReference type="Gene3D" id="2.40.420.20">
    <property type="match status" value="1"/>
</dbReference>
<dbReference type="InterPro" id="IPR058627">
    <property type="entry name" value="MdtA-like_C"/>
</dbReference>
<keyword evidence="4" id="KW-0812">Transmembrane</keyword>
<evidence type="ECO:0000256" key="4">
    <source>
        <dbReference type="SAM" id="Phobius"/>
    </source>
</evidence>
<dbReference type="Gene3D" id="2.40.30.170">
    <property type="match status" value="1"/>
</dbReference>
<feature type="region of interest" description="Disordered" evidence="3">
    <location>
        <begin position="382"/>
        <end position="404"/>
    </location>
</feature>